<keyword evidence="6" id="KW-0479">Metal-binding</keyword>
<evidence type="ECO:0000256" key="3">
    <source>
        <dbReference type="ARBA" id="ARBA00019010"/>
    </source>
</evidence>
<dbReference type="Gene3D" id="3.40.50.300">
    <property type="entry name" value="P-loop containing nucleotide triphosphate hydrolases"/>
    <property type="match status" value="1"/>
</dbReference>
<evidence type="ECO:0000256" key="8">
    <source>
        <dbReference type="ARBA" id="ARBA00022840"/>
    </source>
</evidence>
<comment type="caution">
    <text evidence="11">The sequence shown here is derived from an EMBL/GenBank/DDBJ whole genome shotgun (WGS) entry which is preliminary data.</text>
</comment>
<dbReference type="PANTHER" id="PTHR33540">
    <property type="entry name" value="TRNA THREONYLCARBAMOYLADENOSINE BIOSYNTHESIS PROTEIN TSAE"/>
    <property type="match status" value="1"/>
</dbReference>
<dbReference type="PANTHER" id="PTHR33540:SF2">
    <property type="entry name" value="TRNA THREONYLCARBAMOYLADENOSINE BIOSYNTHESIS PROTEIN TSAE"/>
    <property type="match status" value="1"/>
</dbReference>
<dbReference type="GO" id="GO:0005737">
    <property type="term" value="C:cytoplasm"/>
    <property type="evidence" value="ECO:0007669"/>
    <property type="project" value="UniProtKB-SubCell"/>
</dbReference>
<proteinExistence type="inferred from homology"/>
<evidence type="ECO:0000256" key="2">
    <source>
        <dbReference type="ARBA" id="ARBA00007599"/>
    </source>
</evidence>
<evidence type="ECO:0000256" key="4">
    <source>
        <dbReference type="ARBA" id="ARBA00022490"/>
    </source>
</evidence>
<evidence type="ECO:0000313" key="12">
    <source>
        <dbReference type="Proteomes" id="UP000236642"/>
    </source>
</evidence>
<organism evidence="11 12">
    <name type="scientific">Candidatus Thermoflexus japonica</name>
    <dbReference type="NCBI Taxonomy" id="2035417"/>
    <lineage>
        <taxon>Bacteria</taxon>
        <taxon>Bacillati</taxon>
        <taxon>Chloroflexota</taxon>
        <taxon>Thermoflexia</taxon>
        <taxon>Thermoflexales</taxon>
        <taxon>Thermoflexaceae</taxon>
        <taxon>Thermoflexus</taxon>
    </lineage>
</organism>
<evidence type="ECO:0000256" key="6">
    <source>
        <dbReference type="ARBA" id="ARBA00022723"/>
    </source>
</evidence>
<dbReference type="InterPro" id="IPR027417">
    <property type="entry name" value="P-loop_NTPase"/>
</dbReference>
<comment type="similarity">
    <text evidence="2">Belongs to the TsaE family.</text>
</comment>
<protein>
    <recommendedName>
        <fullName evidence="3">tRNA threonylcarbamoyladenosine biosynthesis protein TsaE</fullName>
    </recommendedName>
    <alternativeName>
        <fullName evidence="10">t(6)A37 threonylcarbamoyladenosine biosynthesis protein TsaE</fullName>
    </alternativeName>
</protein>
<comment type="subcellular location">
    <subcellularLocation>
        <location evidence="1">Cytoplasm</location>
    </subcellularLocation>
</comment>
<evidence type="ECO:0000313" key="11">
    <source>
        <dbReference type="EMBL" id="GBD09407.1"/>
    </source>
</evidence>
<dbReference type="Proteomes" id="UP000236642">
    <property type="component" value="Unassembled WGS sequence"/>
</dbReference>
<sequence>MWLLERTSRDEDTTRRIGAALGRWLQPGDIVAVQGPLGAGKTRLIQGIAEGLGVTEPVQSPSFVLIQAYPLPGGGKFYHVDLYRLENPEAVWALGLWDLFDEMAIIAMEWPERAAGLIPEPYLRVTLIPLDDTVRHIRIEAVGAFPVERLRALQAMMDQERYTPGSPDPDHRP</sequence>
<name>A0A2H5Y7K8_9CHLR</name>
<gene>
    <name evidence="11" type="primary">tsaE</name>
    <name evidence="11" type="ORF">HRbin22_01661</name>
</gene>
<keyword evidence="5" id="KW-0819">tRNA processing</keyword>
<accession>A0A2H5Y7K8</accession>
<evidence type="ECO:0000256" key="10">
    <source>
        <dbReference type="ARBA" id="ARBA00032441"/>
    </source>
</evidence>
<dbReference type="GO" id="GO:0002949">
    <property type="term" value="P:tRNA threonylcarbamoyladenosine modification"/>
    <property type="evidence" value="ECO:0007669"/>
    <property type="project" value="InterPro"/>
</dbReference>
<dbReference type="Pfam" id="PF02367">
    <property type="entry name" value="TsaE"/>
    <property type="match status" value="1"/>
</dbReference>
<keyword evidence="7" id="KW-0547">Nucleotide-binding</keyword>
<keyword evidence="8" id="KW-0067">ATP-binding</keyword>
<dbReference type="NCBIfam" id="TIGR00150">
    <property type="entry name" value="T6A_YjeE"/>
    <property type="match status" value="1"/>
</dbReference>
<dbReference type="SUPFAM" id="SSF52540">
    <property type="entry name" value="P-loop containing nucleoside triphosphate hydrolases"/>
    <property type="match status" value="1"/>
</dbReference>
<evidence type="ECO:0000256" key="7">
    <source>
        <dbReference type="ARBA" id="ARBA00022741"/>
    </source>
</evidence>
<dbReference type="GO" id="GO:0046872">
    <property type="term" value="F:metal ion binding"/>
    <property type="evidence" value="ECO:0007669"/>
    <property type="project" value="UniProtKB-KW"/>
</dbReference>
<evidence type="ECO:0000256" key="1">
    <source>
        <dbReference type="ARBA" id="ARBA00004496"/>
    </source>
</evidence>
<reference evidence="12" key="1">
    <citation type="submission" date="2017-09" db="EMBL/GenBank/DDBJ databases">
        <title>Metaegenomics of thermophilic ammonia-oxidizing enrichment culture.</title>
        <authorList>
            <person name="Kato S."/>
            <person name="Suzuki K."/>
        </authorList>
    </citation>
    <scope>NUCLEOTIDE SEQUENCE [LARGE SCALE GENOMIC DNA]</scope>
</reference>
<keyword evidence="9" id="KW-0460">Magnesium</keyword>
<evidence type="ECO:0000256" key="9">
    <source>
        <dbReference type="ARBA" id="ARBA00022842"/>
    </source>
</evidence>
<dbReference type="InterPro" id="IPR003442">
    <property type="entry name" value="T6A_TsaE"/>
</dbReference>
<dbReference type="AlphaFoldDB" id="A0A2H5Y7K8"/>
<evidence type="ECO:0000256" key="5">
    <source>
        <dbReference type="ARBA" id="ARBA00022694"/>
    </source>
</evidence>
<dbReference type="EMBL" id="BEHY01000040">
    <property type="protein sequence ID" value="GBD09407.1"/>
    <property type="molecule type" value="Genomic_DNA"/>
</dbReference>
<keyword evidence="4" id="KW-0963">Cytoplasm</keyword>
<dbReference type="GO" id="GO:0005524">
    <property type="term" value="F:ATP binding"/>
    <property type="evidence" value="ECO:0007669"/>
    <property type="project" value="UniProtKB-KW"/>
</dbReference>